<evidence type="ECO:0000259" key="9">
    <source>
        <dbReference type="PROSITE" id="PS51779"/>
    </source>
</evidence>
<evidence type="ECO:0000256" key="6">
    <source>
        <dbReference type="ARBA" id="ARBA00023136"/>
    </source>
</evidence>
<evidence type="ECO:0000313" key="10">
    <source>
        <dbReference type="EMBL" id="MBG9985676.1"/>
    </source>
</evidence>
<keyword evidence="11" id="KW-1185">Reference proteome</keyword>
<evidence type="ECO:0000256" key="1">
    <source>
        <dbReference type="ARBA" id="ARBA00004370"/>
    </source>
</evidence>
<evidence type="ECO:0000256" key="4">
    <source>
        <dbReference type="ARBA" id="ARBA00022692"/>
    </source>
</evidence>
<keyword evidence="2" id="KW-1003">Cell membrane</keyword>
<evidence type="ECO:0000256" key="3">
    <source>
        <dbReference type="ARBA" id="ARBA00022618"/>
    </source>
</evidence>
<evidence type="ECO:0000313" key="11">
    <source>
        <dbReference type="Proteomes" id="UP000721415"/>
    </source>
</evidence>
<dbReference type="PANTHER" id="PTHR37820">
    <property type="entry name" value="CELL DIVISION PROTEIN DIVIB"/>
    <property type="match status" value="1"/>
</dbReference>
<dbReference type="InterPro" id="IPR034746">
    <property type="entry name" value="POTRA"/>
</dbReference>
<dbReference type="EMBL" id="JACBXQ010000001">
    <property type="protein sequence ID" value="MBG9985676.1"/>
    <property type="molecule type" value="Genomic_DNA"/>
</dbReference>
<comment type="caution">
    <text evidence="10">The sequence shown here is derived from an EMBL/GenBank/DDBJ whole genome shotgun (WGS) entry which is preliminary data.</text>
</comment>
<keyword evidence="7" id="KW-0131">Cell cycle</keyword>
<dbReference type="RefSeq" id="WP_197114199.1">
    <property type="nucleotide sequence ID" value="NZ_JACBXQ010000001.1"/>
</dbReference>
<dbReference type="PANTHER" id="PTHR37820:SF1">
    <property type="entry name" value="CELL DIVISION PROTEIN FTSQ"/>
    <property type="match status" value="1"/>
</dbReference>
<keyword evidence="4 8" id="KW-0812">Transmembrane</keyword>
<dbReference type="Proteomes" id="UP000721415">
    <property type="component" value="Unassembled WGS sequence"/>
</dbReference>
<feature type="transmembrane region" description="Helical" evidence="8">
    <location>
        <begin position="153"/>
        <end position="172"/>
    </location>
</feature>
<evidence type="ECO:0000256" key="7">
    <source>
        <dbReference type="ARBA" id="ARBA00023306"/>
    </source>
</evidence>
<name>A0ABS0LND6_9LACT</name>
<dbReference type="Pfam" id="PF08478">
    <property type="entry name" value="POTRA_1"/>
    <property type="match status" value="1"/>
</dbReference>
<dbReference type="Gene3D" id="3.40.50.10960">
    <property type="match status" value="1"/>
</dbReference>
<evidence type="ECO:0000256" key="8">
    <source>
        <dbReference type="SAM" id="Phobius"/>
    </source>
</evidence>
<dbReference type="InterPro" id="IPR050487">
    <property type="entry name" value="FtsQ_DivIB"/>
</dbReference>
<comment type="subcellular location">
    <subcellularLocation>
        <location evidence="1">Membrane</location>
    </subcellularLocation>
</comment>
<sequence length="391" mass="45065">MANYRLDDHLSQQYRTNQQTISERDSQPVSAPLGNYRIDKGGRLVLPPNQLLEGDESFASHSRKVYHLDDYTQANVQAPIRGDHPFYEHDRSLHPARSSNYRMDYANDYQLSDYPSEEGQPWPNHLQNHVHRWTKMHRKRSFTAGLPKGKWKLLFIYLLIYSAMVWAGWQIMPFNKVNQLAIVGNRYLSPEAILQGINIYPMDRVEDVLEERKAIEDHILANNPLIEDVTISREQWSALTFTIVEHQVVARYQNENGTYALLSNGSFSEGESNLEQLDPERLDTLPVVKGQYQEEKLAKLAESLKQIDDNILKEMETIYPAKDPSKTGHILVQMKDGNQIQAVIATFAQKVNYYPNIVKQLEGRKGIIDIEVGAYFTPYEENTDSVKLDNN</sequence>
<evidence type="ECO:0000256" key="5">
    <source>
        <dbReference type="ARBA" id="ARBA00022989"/>
    </source>
</evidence>
<organism evidence="10 11">
    <name type="scientific">Facklamia lactis</name>
    <dbReference type="NCBI Taxonomy" id="2749967"/>
    <lineage>
        <taxon>Bacteria</taxon>
        <taxon>Bacillati</taxon>
        <taxon>Bacillota</taxon>
        <taxon>Bacilli</taxon>
        <taxon>Lactobacillales</taxon>
        <taxon>Aerococcaceae</taxon>
        <taxon>Facklamia</taxon>
    </lineage>
</organism>
<keyword evidence="6 8" id="KW-0472">Membrane</keyword>
<proteinExistence type="predicted"/>
<keyword evidence="3" id="KW-0132">Cell division</keyword>
<accession>A0ABS0LND6</accession>
<dbReference type="InterPro" id="IPR013685">
    <property type="entry name" value="POTRA_FtsQ_type"/>
</dbReference>
<evidence type="ECO:0000256" key="2">
    <source>
        <dbReference type="ARBA" id="ARBA00022475"/>
    </source>
</evidence>
<keyword evidence="5 8" id="KW-1133">Transmembrane helix</keyword>
<reference evidence="10 11" key="1">
    <citation type="submission" date="2020-07" db="EMBL/GenBank/DDBJ databases">
        <title>Facklamia lactis sp. nov., isolated from raw milk.</title>
        <authorList>
            <person name="Doll E.V."/>
            <person name="Huptas C."/>
            <person name="Staib L."/>
            <person name="Wenning M."/>
            <person name="Scherer S."/>
        </authorList>
    </citation>
    <scope>NUCLEOTIDE SEQUENCE [LARGE SCALE GENOMIC DNA]</scope>
    <source>
        <strain evidence="10 11">DSM 111018</strain>
    </source>
</reference>
<dbReference type="PROSITE" id="PS51779">
    <property type="entry name" value="POTRA"/>
    <property type="match status" value="1"/>
</dbReference>
<protein>
    <submittedName>
        <fullName evidence="10">FtsQ-type POTRA domain-containing protein</fullName>
    </submittedName>
</protein>
<gene>
    <name evidence="10" type="ORF">HZY91_02070</name>
</gene>
<feature type="domain" description="POTRA" evidence="9">
    <location>
        <begin position="175"/>
        <end position="246"/>
    </location>
</feature>